<dbReference type="RefSeq" id="XP_001022163.2">
    <property type="nucleotide sequence ID" value="XM_001022163.2"/>
</dbReference>
<dbReference type="GeneID" id="7831208"/>
<dbReference type="KEGG" id="tet:TTHERM_00787240"/>
<keyword evidence="6" id="KW-1185">Reference proteome</keyword>
<organism evidence="5 6">
    <name type="scientific">Tetrahymena thermophila (strain SB210)</name>
    <dbReference type="NCBI Taxonomy" id="312017"/>
    <lineage>
        <taxon>Eukaryota</taxon>
        <taxon>Sar</taxon>
        <taxon>Alveolata</taxon>
        <taxon>Ciliophora</taxon>
        <taxon>Intramacronucleata</taxon>
        <taxon>Oligohymenophorea</taxon>
        <taxon>Hymenostomatida</taxon>
        <taxon>Tetrahymenina</taxon>
        <taxon>Tetrahymenidae</taxon>
        <taxon>Tetrahymena</taxon>
    </lineage>
</organism>
<reference evidence="6" key="1">
    <citation type="journal article" date="2006" name="PLoS Biol.">
        <title>Macronuclear genome sequence of the ciliate Tetrahymena thermophila, a model eukaryote.</title>
        <authorList>
            <person name="Eisen J.A."/>
            <person name="Coyne R.S."/>
            <person name="Wu M."/>
            <person name="Wu D."/>
            <person name="Thiagarajan M."/>
            <person name="Wortman J.R."/>
            <person name="Badger J.H."/>
            <person name="Ren Q."/>
            <person name="Amedeo P."/>
            <person name="Jones K.M."/>
            <person name="Tallon L.J."/>
            <person name="Delcher A.L."/>
            <person name="Salzberg S.L."/>
            <person name="Silva J.C."/>
            <person name="Haas B.J."/>
            <person name="Majoros W.H."/>
            <person name="Farzad M."/>
            <person name="Carlton J.M."/>
            <person name="Smith R.K. Jr."/>
            <person name="Garg J."/>
            <person name="Pearlman R.E."/>
            <person name="Karrer K.M."/>
            <person name="Sun L."/>
            <person name="Manning G."/>
            <person name="Elde N.C."/>
            <person name="Turkewitz A.P."/>
            <person name="Asai D.J."/>
            <person name="Wilkes D.E."/>
            <person name="Wang Y."/>
            <person name="Cai H."/>
            <person name="Collins K."/>
            <person name="Stewart B.A."/>
            <person name="Lee S.R."/>
            <person name="Wilamowska K."/>
            <person name="Weinberg Z."/>
            <person name="Ruzzo W.L."/>
            <person name="Wloga D."/>
            <person name="Gaertig J."/>
            <person name="Frankel J."/>
            <person name="Tsao C.-C."/>
            <person name="Gorovsky M.A."/>
            <person name="Keeling P.J."/>
            <person name="Waller R.F."/>
            <person name="Patron N.J."/>
            <person name="Cherry J.M."/>
            <person name="Stover N.A."/>
            <person name="Krieger C.J."/>
            <person name="del Toro C."/>
            <person name="Ryder H.F."/>
            <person name="Williamson S.C."/>
            <person name="Barbeau R.A."/>
            <person name="Hamilton E.P."/>
            <person name="Orias E."/>
        </authorList>
    </citation>
    <scope>NUCLEOTIDE SEQUENCE [LARGE SCALE GENOMIC DNA]</scope>
    <source>
        <strain evidence="6">SB210</strain>
    </source>
</reference>
<evidence type="ECO:0000313" key="6">
    <source>
        <dbReference type="Proteomes" id="UP000009168"/>
    </source>
</evidence>
<dbReference type="eggNOG" id="KOG1404">
    <property type="taxonomic scope" value="Eukaryota"/>
</dbReference>
<keyword evidence="2 3" id="KW-0663">Pyridoxal phosphate</keyword>
<dbReference type="InterPro" id="IPR015424">
    <property type="entry name" value="PyrdxlP-dep_Trfase"/>
</dbReference>
<feature type="region of interest" description="Disordered" evidence="4">
    <location>
        <begin position="31"/>
        <end position="61"/>
    </location>
</feature>
<dbReference type="InterPro" id="IPR049704">
    <property type="entry name" value="Aminotrans_3_PPA_site"/>
</dbReference>
<proteinExistence type="inferred from homology"/>
<dbReference type="CDD" id="cd00610">
    <property type="entry name" value="OAT_like"/>
    <property type="match status" value="1"/>
</dbReference>
<dbReference type="Gene3D" id="3.90.1150.10">
    <property type="entry name" value="Aspartate Aminotransferase, domain 1"/>
    <property type="match status" value="1"/>
</dbReference>
<dbReference type="PROSITE" id="PS00600">
    <property type="entry name" value="AA_TRANSFER_CLASS_3"/>
    <property type="match status" value="1"/>
</dbReference>
<dbReference type="GO" id="GO:0030170">
    <property type="term" value="F:pyridoxal phosphate binding"/>
    <property type="evidence" value="ECO:0007669"/>
    <property type="project" value="InterPro"/>
</dbReference>
<keyword evidence="5" id="KW-0808">Transferase</keyword>
<evidence type="ECO:0000256" key="2">
    <source>
        <dbReference type="ARBA" id="ARBA00022898"/>
    </source>
</evidence>
<evidence type="ECO:0000256" key="1">
    <source>
        <dbReference type="ARBA" id="ARBA00008954"/>
    </source>
</evidence>
<protein>
    <submittedName>
        <fullName evidence="5">Aminotransferase class-III protein</fullName>
    </submittedName>
</protein>
<dbReference type="PANTHER" id="PTHR43094:SF1">
    <property type="entry name" value="AMINOTRANSFERASE CLASS-III"/>
    <property type="match status" value="1"/>
</dbReference>
<evidence type="ECO:0000256" key="4">
    <source>
        <dbReference type="SAM" id="MobiDB-lite"/>
    </source>
</evidence>
<dbReference type="AlphaFoldDB" id="Q23ZD9"/>
<comment type="similarity">
    <text evidence="1 3">Belongs to the class-III pyridoxal-phosphate-dependent aminotransferase family.</text>
</comment>
<dbReference type="GO" id="GO:0005829">
    <property type="term" value="C:cytosol"/>
    <property type="evidence" value="ECO:0007669"/>
    <property type="project" value="TreeGrafter"/>
</dbReference>
<dbReference type="GO" id="GO:0008483">
    <property type="term" value="F:transaminase activity"/>
    <property type="evidence" value="ECO:0007669"/>
    <property type="project" value="UniProtKB-KW"/>
</dbReference>
<dbReference type="InterPro" id="IPR005814">
    <property type="entry name" value="Aminotrans_3"/>
</dbReference>
<evidence type="ECO:0000256" key="3">
    <source>
        <dbReference type="RuleBase" id="RU003560"/>
    </source>
</evidence>
<dbReference type="InterPro" id="IPR015421">
    <property type="entry name" value="PyrdxlP-dep_Trfase_major"/>
</dbReference>
<dbReference type="Pfam" id="PF00202">
    <property type="entry name" value="Aminotran_3"/>
    <property type="match status" value="1"/>
</dbReference>
<accession>Q23ZD9</accession>
<name>Q23ZD9_TETTS</name>
<keyword evidence="5" id="KW-0032">Aminotransferase</keyword>
<sequence>MIQSIAKRLIQQRTLGKQFFSTSHINQEYIPNKPEPLKFTPRNNKGPGLKNNHRSSPWTESEVLKSNEDHVVYTWGATDPMRKSSISIARGEGIYLYDYKGNKYIDMTSQAINNNLGYGIPEPVLNSITHQLKNLHHVYGGLTITEPRAKLAQILNDITPADITGFVFPLTGSDANEVAIRTARKFTGRHKILTRYKSYHGSSVGALNATGDFRRSFAEQGVSGFVKFFDLQAFQFKWGITQQEAIKNYLAYLEEVIINENPSTVAAIMIESITGSAGALVNPPEVIQGVRALCDKYNILLIMDEVMVGLGRCGEMFAFQTYDGIVPDMFTCAKGLSGSYLPLSAVGFRKDIQDFFRTNPLGWGTTYQGHPVSCIAGYEVVKYMLEQNICDHVKQLEKVMVKRMDELINKHNCLRQGRVRGLFGAFDIVGADGQLIQRNFSDPTPEPVLKFKKRLLENGIFQWVRAPVLHIAPPLIITEQELNHAFDMIDDALKVMDH</sequence>
<dbReference type="STRING" id="312017.Q23ZD9"/>
<dbReference type="HOGENOM" id="CLU_016922_4_0_1"/>
<dbReference type="Gene3D" id="3.40.640.10">
    <property type="entry name" value="Type I PLP-dependent aspartate aminotransferase-like (Major domain)"/>
    <property type="match status" value="1"/>
</dbReference>
<dbReference type="InterPro" id="IPR015422">
    <property type="entry name" value="PyrdxlP-dep_Trfase_small"/>
</dbReference>
<evidence type="ECO:0000313" key="5">
    <source>
        <dbReference type="EMBL" id="EAS01918.2"/>
    </source>
</evidence>
<dbReference type="EMBL" id="GG662552">
    <property type="protein sequence ID" value="EAS01918.2"/>
    <property type="molecule type" value="Genomic_DNA"/>
</dbReference>
<dbReference type="OrthoDB" id="425114at2759"/>
<dbReference type="SUPFAM" id="SSF53383">
    <property type="entry name" value="PLP-dependent transferases"/>
    <property type="match status" value="1"/>
</dbReference>
<gene>
    <name evidence="5" type="ORF">TTHERM_00787240</name>
</gene>
<dbReference type="Proteomes" id="UP000009168">
    <property type="component" value="Unassembled WGS sequence"/>
</dbReference>
<dbReference type="PANTHER" id="PTHR43094">
    <property type="entry name" value="AMINOTRANSFERASE"/>
    <property type="match status" value="1"/>
</dbReference>
<dbReference type="InParanoid" id="Q23ZD9"/>